<accession>A0AAD9HG71</accession>
<evidence type="ECO:0000256" key="6">
    <source>
        <dbReference type="RuleBase" id="RU364120"/>
    </source>
</evidence>
<dbReference type="Pfam" id="PF06624">
    <property type="entry name" value="RAMP4"/>
    <property type="match status" value="1"/>
</dbReference>
<dbReference type="Proteomes" id="UP001232148">
    <property type="component" value="Unassembled WGS sequence"/>
</dbReference>
<name>A0AAD9HG71_9PEZI</name>
<evidence type="ECO:0000256" key="5">
    <source>
        <dbReference type="ARBA" id="ARBA00023136"/>
    </source>
</evidence>
<gene>
    <name evidence="8" type="ORF">LX32DRAFT_693987</name>
</gene>
<organism evidence="8 9">
    <name type="scientific">Colletotrichum zoysiae</name>
    <dbReference type="NCBI Taxonomy" id="1216348"/>
    <lineage>
        <taxon>Eukaryota</taxon>
        <taxon>Fungi</taxon>
        <taxon>Dikarya</taxon>
        <taxon>Ascomycota</taxon>
        <taxon>Pezizomycotina</taxon>
        <taxon>Sordariomycetes</taxon>
        <taxon>Hypocreomycetidae</taxon>
        <taxon>Glomerellales</taxon>
        <taxon>Glomerellaceae</taxon>
        <taxon>Colletotrichum</taxon>
        <taxon>Colletotrichum graminicola species complex</taxon>
    </lineage>
</organism>
<feature type="region of interest" description="Disordered" evidence="7">
    <location>
        <begin position="25"/>
        <end position="68"/>
    </location>
</feature>
<evidence type="ECO:0000256" key="3">
    <source>
        <dbReference type="ARBA" id="ARBA00022824"/>
    </source>
</evidence>
<comment type="caution">
    <text evidence="8">The sequence shown here is derived from an EMBL/GenBank/DDBJ whole genome shotgun (WGS) entry which is preliminary data.</text>
</comment>
<protein>
    <recommendedName>
        <fullName evidence="6">Stress-associated endoplasmic reticulum protein</fullName>
    </recommendedName>
</protein>
<dbReference type="GO" id="GO:0005789">
    <property type="term" value="C:endoplasmic reticulum membrane"/>
    <property type="evidence" value="ECO:0007669"/>
    <property type="project" value="UniProtKB-SubCell"/>
</dbReference>
<dbReference type="AlphaFoldDB" id="A0AAD9HG71"/>
<keyword evidence="2 6" id="KW-0812">Transmembrane</keyword>
<feature type="transmembrane region" description="Helical" evidence="6">
    <location>
        <begin position="73"/>
        <end position="91"/>
    </location>
</feature>
<evidence type="ECO:0000313" key="9">
    <source>
        <dbReference type="Proteomes" id="UP001232148"/>
    </source>
</evidence>
<evidence type="ECO:0000256" key="1">
    <source>
        <dbReference type="ARBA" id="ARBA00005500"/>
    </source>
</evidence>
<proteinExistence type="inferred from homology"/>
<keyword evidence="4 6" id="KW-1133">Transmembrane helix</keyword>
<evidence type="ECO:0000313" key="8">
    <source>
        <dbReference type="EMBL" id="KAK2028490.1"/>
    </source>
</evidence>
<evidence type="ECO:0000256" key="7">
    <source>
        <dbReference type="SAM" id="MobiDB-lite"/>
    </source>
</evidence>
<comment type="similarity">
    <text evidence="1 6">Belongs to the RAMP4 family.</text>
</comment>
<keyword evidence="3 6" id="KW-0256">Endoplasmic reticulum</keyword>
<keyword evidence="5 6" id="KW-0472">Membrane</keyword>
<dbReference type="InterPro" id="IPR010580">
    <property type="entry name" value="ER_stress-assoc"/>
</dbReference>
<sequence>MRRADLWRCAYPPHIPAARVVFDRRPPPYRAQTPQQRRANAKFAKDNESRMGKSEDQIKKRTKEAPKSPISPVWLGLLAFVVFGGIVFEAFSRMFGF</sequence>
<reference evidence="8" key="1">
    <citation type="submission" date="2021-06" db="EMBL/GenBank/DDBJ databases">
        <title>Comparative genomics, transcriptomics and evolutionary studies reveal genomic signatures of adaptation to plant cell wall in hemibiotrophic fungi.</title>
        <authorList>
            <consortium name="DOE Joint Genome Institute"/>
            <person name="Baroncelli R."/>
            <person name="Diaz J.F."/>
            <person name="Benocci T."/>
            <person name="Peng M."/>
            <person name="Battaglia E."/>
            <person name="Haridas S."/>
            <person name="Andreopoulos W."/>
            <person name="Labutti K."/>
            <person name="Pangilinan J."/>
            <person name="Floch G.L."/>
            <person name="Makela M.R."/>
            <person name="Henrissat B."/>
            <person name="Grigoriev I.V."/>
            <person name="Crouch J.A."/>
            <person name="De Vries R.P."/>
            <person name="Sukno S.A."/>
            <person name="Thon M.R."/>
        </authorList>
    </citation>
    <scope>NUCLEOTIDE SEQUENCE</scope>
    <source>
        <strain evidence="8">MAFF235873</strain>
    </source>
</reference>
<evidence type="ECO:0000256" key="2">
    <source>
        <dbReference type="ARBA" id="ARBA00022692"/>
    </source>
</evidence>
<dbReference type="EMBL" id="MU842877">
    <property type="protein sequence ID" value="KAK2028490.1"/>
    <property type="molecule type" value="Genomic_DNA"/>
</dbReference>
<comment type="subcellular location">
    <subcellularLocation>
        <location evidence="6">Membrane</location>
        <topology evidence="6">Single-pass membrane protein</topology>
    </subcellularLocation>
    <subcellularLocation>
        <location evidence="6">Endoplasmic reticulum membrane</location>
        <topology evidence="6">Single-pass membrane protein</topology>
    </subcellularLocation>
</comment>
<comment type="function">
    <text evidence="6">Interacts with target proteins during translocation into the lumen of the endoplasmic reticulum. Protects unfolded target proteins against degradation and facilitate correct glycosylation.</text>
</comment>
<feature type="compositionally biased region" description="Basic and acidic residues" evidence="7">
    <location>
        <begin position="43"/>
        <end position="66"/>
    </location>
</feature>
<keyword evidence="9" id="KW-1185">Reference proteome</keyword>
<evidence type="ECO:0000256" key="4">
    <source>
        <dbReference type="ARBA" id="ARBA00022989"/>
    </source>
</evidence>